<dbReference type="STRING" id="857967.G0R4X9"/>
<dbReference type="PIRSF" id="PIRSF006630">
    <property type="entry name" value="NADS_GAT"/>
    <property type="match status" value="1"/>
</dbReference>
<protein>
    <recommendedName>
        <fullName evidence="7">Glutamine-dependent NAD(+) synthetase</fullName>
        <ecNumber evidence="7">6.3.5.1</ecNumber>
    </recommendedName>
    <alternativeName>
        <fullName evidence="7">NAD(+) synthase [glutamine-hydrolyzing]</fullName>
    </alternativeName>
</protein>
<dbReference type="OrthoDB" id="2020662at2759"/>
<comment type="pathway">
    <text evidence="1 7">Cofactor biosynthesis; NAD(+) biosynthesis; NAD(+) from deamido-NAD(+) (L-Gln route): step 1/1.</text>
</comment>
<comment type="catalytic activity">
    <reaction evidence="7">
        <text>deamido-NAD(+) + L-glutamine + ATP + H2O = L-glutamate + AMP + diphosphate + NAD(+) + H(+)</text>
        <dbReference type="Rhea" id="RHEA:24384"/>
        <dbReference type="ChEBI" id="CHEBI:15377"/>
        <dbReference type="ChEBI" id="CHEBI:15378"/>
        <dbReference type="ChEBI" id="CHEBI:29985"/>
        <dbReference type="ChEBI" id="CHEBI:30616"/>
        <dbReference type="ChEBI" id="CHEBI:33019"/>
        <dbReference type="ChEBI" id="CHEBI:57540"/>
        <dbReference type="ChEBI" id="CHEBI:58359"/>
        <dbReference type="ChEBI" id="CHEBI:58437"/>
        <dbReference type="ChEBI" id="CHEBI:456215"/>
        <dbReference type="EC" id="6.3.5.1"/>
    </reaction>
</comment>
<dbReference type="PANTHER" id="PTHR23090:SF9">
    <property type="entry name" value="GLUTAMINE-DEPENDENT NAD(+) SYNTHETASE"/>
    <property type="match status" value="1"/>
</dbReference>
<evidence type="ECO:0000256" key="5">
    <source>
        <dbReference type="ARBA" id="ARBA00022840"/>
    </source>
</evidence>
<dbReference type="RefSeq" id="XP_004024386.1">
    <property type="nucleotide sequence ID" value="XM_004024337.1"/>
</dbReference>
<dbReference type="InterPro" id="IPR036526">
    <property type="entry name" value="C-N_Hydrolase_sf"/>
</dbReference>
<evidence type="ECO:0000313" key="11">
    <source>
        <dbReference type="Proteomes" id="UP000008983"/>
    </source>
</evidence>
<keyword evidence="5 7" id="KW-0067">ATP-binding</keyword>
<dbReference type="Gene3D" id="3.60.110.10">
    <property type="entry name" value="Carbon-nitrogen hydrolase"/>
    <property type="match status" value="2"/>
</dbReference>
<dbReference type="FunFam" id="3.40.50.620:FF:000036">
    <property type="entry name" value="Glutamine-dependent NAD(+) synthetase"/>
    <property type="match status" value="1"/>
</dbReference>
<dbReference type="OMA" id="TSQEVCN"/>
<keyword evidence="3 7" id="KW-0436">Ligase</keyword>
<dbReference type="Pfam" id="PF00179">
    <property type="entry name" value="UQ_con"/>
    <property type="match status" value="1"/>
</dbReference>
<dbReference type="GO" id="GO:0005737">
    <property type="term" value="C:cytoplasm"/>
    <property type="evidence" value="ECO:0007669"/>
    <property type="project" value="InterPro"/>
</dbReference>
<dbReference type="eggNOG" id="KOG2303">
    <property type="taxonomic scope" value="Eukaryota"/>
</dbReference>
<reference evidence="10 11" key="1">
    <citation type="submission" date="2011-07" db="EMBL/GenBank/DDBJ databases">
        <authorList>
            <person name="Coyne R."/>
            <person name="Brami D."/>
            <person name="Johnson J."/>
            <person name="Hostetler J."/>
            <person name="Hannick L."/>
            <person name="Clark T."/>
            <person name="Cassidy-Hanley D."/>
            <person name="Inman J."/>
        </authorList>
    </citation>
    <scope>NUCLEOTIDE SEQUENCE [LARGE SCALE GENOMIC DNA]</scope>
    <source>
        <strain evidence="10 11">G5</strain>
    </source>
</reference>
<organism evidence="10 11">
    <name type="scientific">Ichthyophthirius multifiliis</name>
    <name type="common">White spot disease agent</name>
    <name type="synonym">Ich</name>
    <dbReference type="NCBI Taxonomy" id="5932"/>
    <lineage>
        <taxon>Eukaryota</taxon>
        <taxon>Sar</taxon>
        <taxon>Alveolata</taxon>
        <taxon>Ciliophora</taxon>
        <taxon>Intramacronucleata</taxon>
        <taxon>Oligohymenophorea</taxon>
        <taxon>Hymenostomatida</taxon>
        <taxon>Ophryoglenina</taxon>
        <taxon>Ichthyophthirius</taxon>
    </lineage>
</organism>
<feature type="domain" description="UBC core" evidence="8">
    <location>
        <begin position="10"/>
        <end position="194"/>
    </location>
</feature>
<dbReference type="Proteomes" id="UP000008983">
    <property type="component" value="Unassembled WGS sequence"/>
</dbReference>
<dbReference type="GO" id="GO:0005524">
    <property type="term" value="F:ATP binding"/>
    <property type="evidence" value="ECO:0007669"/>
    <property type="project" value="UniProtKB-UniRule"/>
</dbReference>
<dbReference type="InterPro" id="IPR000608">
    <property type="entry name" value="UBC"/>
</dbReference>
<dbReference type="GO" id="GO:0004359">
    <property type="term" value="F:glutaminase activity"/>
    <property type="evidence" value="ECO:0007669"/>
    <property type="project" value="InterPro"/>
</dbReference>
<dbReference type="GeneID" id="14903548"/>
<dbReference type="Pfam" id="PF00795">
    <property type="entry name" value="CN_hydrolase"/>
    <property type="match status" value="1"/>
</dbReference>
<dbReference type="Pfam" id="PF02540">
    <property type="entry name" value="NAD_synthase"/>
    <property type="match status" value="1"/>
</dbReference>
<evidence type="ECO:0000259" key="9">
    <source>
        <dbReference type="PROSITE" id="PS50263"/>
    </source>
</evidence>
<dbReference type="InterPro" id="IPR003694">
    <property type="entry name" value="NAD_synthase"/>
</dbReference>
<dbReference type="SMART" id="SM00212">
    <property type="entry name" value="UBCc"/>
    <property type="match status" value="1"/>
</dbReference>
<comment type="similarity">
    <text evidence="2 7">In the C-terminal section; belongs to the NAD synthetase family.</text>
</comment>
<keyword evidence="11" id="KW-1185">Reference proteome</keyword>
<dbReference type="EC" id="6.3.5.1" evidence="7"/>
<dbReference type="SUPFAM" id="SSF52402">
    <property type="entry name" value="Adenine nucleotide alpha hydrolases-like"/>
    <property type="match status" value="1"/>
</dbReference>
<dbReference type="CDD" id="cd00553">
    <property type="entry name" value="NAD_synthase"/>
    <property type="match status" value="1"/>
</dbReference>
<proteinExistence type="inferred from homology"/>
<dbReference type="InParanoid" id="G0R4X9"/>
<evidence type="ECO:0000256" key="6">
    <source>
        <dbReference type="ARBA" id="ARBA00023027"/>
    </source>
</evidence>
<dbReference type="InterPro" id="IPR014445">
    <property type="entry name" value="Gln-dep_NAD_synthase"/>
</dbReference>
<gene>
    <name evidence="10" type="ORF">IMG5_195230</name>
</gene>
<evidence type="ECO:0000256" key="7">
    <source>
        <dbReference type="PIRNR" id="PIRNR006630"/>
    </source>
</evidence>
<evidence type="ECO:0000256" key="2">
    <source>
        <dbReference type="ARBA" id="ARBA00007145"/>
    </source>
</evidence>
<sequence>MQLNKEVNELVFTRLKQERKQWRQDHPHRFVAKPTTKDDGTINMLKWYCEIPGPEGSPWEEGVYILYMDFSQSYPIKPPKYEPNIDSPAQYDPSKENKCTIRLGPELEISGYGCEDHFLELDTVTHSWEVLGEILSDSQLTKDILCAIGMPVLFNTDGGNYREPRYFTAWKSHRSLEELELPQFIQKITNQKYAPFGNAIIQTNDTRIGIETCQELWVPSTLSSQLGLNGVEIFLNQSGSHYEVHKQKRRLHMILEATIKTGGVYIYSNLRGCDGSRVYFDGASIVAQNGKVLGMTDMFSLQNVDVVVSDIDLGKVRSHRAEKKSFGEQSVERSIKQQFPIIKVDFQIANINFFDVNLKELDDKEVEQFIINDMSYGPSCFLWDYLRRSGASGYFLPFSGGADSASSALIVFNMCEIAYQTIKEKEDLDVLETLRKIVGDENYNPQNSRDICKKLLFTAYMGSRNSSLQTKLLAKQLADEINSRHFEISIDKIFQAFEDTIEDVFEKKAQFNQSYQEDLALQNIQARSRMVLAFIMGQLAQWKDGRQGFLLVLGSSNLDEGLRGYFTKYDCSSADINPIGSISKNDIKAFLKWNYNVKGIQSALKILEAVPTAELRPMEDNKITQADEQDMGMSYNDLSVYGRLRKIEKLGPVSMFKKLAQMWKDLNVRDVGEKVKKFFKFYSINRHKQTTLTPSFHAENYSIDDNRFDLRQFLYNSKWTYQFQRIDYLIDEREKYLKANQKK</sequence>
<dbReference type="NCBIfam" id="TIGR00552">
    <property type="entry name" value="nadE"/>
    <property type="match status" value="1"/>
</dbReference>
<evidence type="ECO:0000313" key="10">
    <source>
        <dbReference type="EMBL" id="EGR27476.1"/>
    </source>
</evidence>
<dbReference type="GO" id="GO:0009435">
    <property type="term" value="P:NAD+ biosynthetic process"/>
    <property type="evidence" value="ECO:0007669"/>
    <property type="project" value="UniProtKB-UniRule"/>
</dbReference>
<dbReference type="SUPFAM" id="SSF56317">
    <property type="entry name" value="Carbon-nitrogen hydrolase"/>
    <property type="match status" value="1"/>
</dbReference>
<keyword evidence="4 7" id="KW-0547">Nucleotide-binding</keyword>
<dbReference type="PROSITE" id="PS50127">
    <property type="entry name" value="UBC_2"/>
    <property type="match status" value="1"/>
</dbReference>
<dbReference type="PROSITE" id="PS50263">
    <property type="entry name" value="CN_HYDROLASE"/>
    <property type="match status" value="1"/>
</dbReference>
<dbReference type="GO" id="GO:0003952">
    <property type="term" value="F:NAD+ synthase (glutamine-hydrolyzing) activity"/>
    <property type="evidence" value="ECO:0007669"/>
    <property type="project" value="UniProtKB-UniRule"/>
</dbReference>
<evidence type="ECO:0000256" key="1">
    <source>
        <dbReference type="ARBA" id="ARBA00005188"/>
    </source>
</evidence>
<dbReference type="SUPFAM" id="SSF54495">
    <property type="entry name" value="UBC-like"/>
    <property type="match status" value="1"/>
</dbReference>
<evidence type="ECO:0000256" key="3">
    <source>
        <dbReference type="ARBA" id="ARBA00022598"/>
    </source>
</evidence>
<evidence type="ECO:0000256" key="4">
    <source>
        <dbReference type="ARBA" id="ARBA00022741"/>
    </source>
</evidence>
<dbReference type="Gene3D" id="3.10.110.10">
    <property type="entry name" value="Ubiquitin Conjugating Enzyme"/>
    <property type="match status" value="1"/>
</dbReference>
<dbReference type="EMBL" id="GL984357">
    <property type="protein sequence ID" value="EGR27476.1"/>
    <property type="molecule type" value="Genomic_DNA"/>
</dbReference>
<dbReference type="UniPathway" id="UPA00253">
    <property type="reaction ID" value="UER00334"/>
</dbReference>
<evidence type="ECO:0000259" key="8">
    <source>
        <dbReference type="PROSITE" id="PS50127"/>
    </source>
</evidence>
<accession>G0R4X9</accession>
<dbReference type="AlphaFoldDB" id="G0R4X9"/>
<dbReference type="FunCoup" id="G0R4X9">
    <property type="interactions" value="247"/>
</dbReference>
<dbReference type="Gene3D" id="3.40.50.620">
    <property type="entry name" value="HUPs"/>
    <property type="match status" value="1"/>
</dbReference>
<dbReference type="InterPro" id="IPR014729">
    <property type="entry name" value="Rossmann-like_a/b/a_fold"/>
</dbReference>
<keyword evidence="6 7" id="KW-0520">NAD</keyword>
<dbReference type="HAMAP" id="MF_02090">
    <property type="entry name" value="NadE_glutamine_dep"/>
    <property type="match status" value="1"/>
</dbReference>
<dbReference type="CDD" id="cd07570">
    <property type="entry name" value="GAT_Gln-NAD-synth"/>
    <property type="match status" value="1"/>
</dbReference>
<feature type="domain" description="CN hydrolase" evidence="9">
    <location>
        <begin position="60"/>
        <end position="313"/>
    </location>
</feature>
<name>G0R4X9_ICHMU</name>
<dbReference type="eggNOG" id="KOG0424">
    <property type="taxonomic scope" value="Eukaryota"/>
</dbReference>
<dbReference type="PANTHER" id="PTHR23090">
    <property type="entry name" value="NH 3 /GLUTAMINE-DEPENDENT NAD + SYNTHETASE"/>
    <property type="match status" value="1"/>
</dbReference>
<dbReference type="InterPro" id="IPR003010">
    <property type="entry name" value="C-N_Hydrolase"/>
</dbReference>
<dbReference type="InterPro" id="IPR022310">
    <property type="entry name" value="NAD/GMP_synthase"/>
</dbReference>
<dbReference type="InterPro" id="IPR016135">
    <property type="entry name" value="UBQ-conjugating_enzyme/RWD"/>
</dbReference>